<keyword evidence="9" id="KW-0406">Ion transport</keyword>
<reference evidence="13" key="1">
    <citation type="journal article" date="2019" name="Int. J. Syst. Evol. Microbiol.">
        <title>The Global Catalogue of Microorganisms (GCM) 10K type strain sequencing project: providing services to taxonomists for standard genome sequencing and annotation.</title>
        <authorList>
            <consortium name="The Broad Institute Genomics Platform"/>
            <consortium name="The Broad Institute Genome Sequencing Center for Infectious Disease"/>
            <person name="Wu L."/>
            <person name="Ma J."/>
        </authorList>
    </citation>
    <scope>NUCLEOTIDE SEQUENCE [LARGE SCALE GENOMIC DNA]</scope>
    <source>
        <strain evidence="13">CGMCC 1.16444</strain>
    </source>
</reference>
<evidence type="ECO:0000256" key="7">
    <source>
        <dbReference type="ARBA" id="ARBA00022833"/>
    </source>
</evidence>
<evidence type="ECO:0000256" key="4">
    <source>
        <dbReference type="ARBA" id="ARBA00022475"/>
    </source>
</evidence>
<dbReference type="Proteomes" id="UP001595796">
    <property type="component" value="Unassembled WGS sequence"/>
</dbReference>
<dbReference type="PANTHER" id="PTHR46494">
    <property type="entry name" value="CORA FAMILY METAL ION TRANSPORTER (EUROFUNG)"/>
    <property type="match status" value="1"/>
</dbReference>
<dbReference type="SUPFAM" id="SSF144083">
    <property type="entry name" value="Magnesium transport protein CorA, transmembrane region"/>
    <property type="match status" value="1"/>
</dbReference>
<evidence type="ECO:0000256" key="5">
    <source>
        <dbReference type="ARBA" id="ARBA00022519"/>
    </source>
</evidence>
<feature type="transmembrane region" description="Helical" evidence="11">
    <location>
        <begin position="300"/>
        <end position="319"/>
    </location>
</feature>
<name>A0ABV9Z443_9HYPH</name>
<sequence length="330" mass="36229">MDQVTTDIWSGLIWGIDVVDGRVSHISGVASIEIPPGGFRWLHVSLADERARRLIAAMPLPDTARDILLSRDDDQRAWADQGAIACVIHDFTREFEDPETAHTGAIHFALTPSLMITARTHPVRCADVIKARIDAGDAPKSASSALNLMASAVFEIVSGVIRDLVRQHQAIEDALLEEDREPAARTLPLMRRRAVQAGRHLHGLHSVFTRLDEDEDLPEPLQPIIGRLVQRAASLEADVMQVKGQTQLLRDELDLRANQRTNQNLYVLSIMTTLLLPATLVTGIFGMNTGGLPFANSIEGTMAACFVAIGASALTYMFLRMLGFFRGPDK</sequence>
<protein>
    <submittedName>
        <fullName evidence="12">CorA family divalent cation transporter</fullName>
    </submittedName>
</protein>
<proteinExistence type="inferred from homology"/>
<dbReference type="Gene3D" id="3.30.460.20">
    <property type="entry name" value="CorA soluble domain-like"/>
    <property type="match status" value="1"/>
</dbReference>
<gene>
    <name evidence="12" type="ORF">ACFPFW_17055</name>
</gene>
<accession>A0ABV9Z443</accession>
<dbReference type="EMBL" id="JBHSJF010000008">
    <property type="protein sequence ID" value="MFC5069725.1"/>
    <property type="molecule type" value="Genomic_DNA"/>
</dbReference>
<comment type="caution">
    <text evidence="12">The sequence shown here is derived from an EMBL/GenBank/DDBJ whole genome shotgun (WGS) entry which is preliminary data.</text>
</comment>
<dbReference type="Gene3D" id="1.20.58.340">
    <property type="entry name" value="Magnesium transport protein CorA, transmembrane region"/>
    <property type="match status" value="2"/>
</dbReference>
<keyword evidence="7" id="KW-0862">Zinc</keyword>
<evidence type="ECO:0000256" key="9">
    <source>
        <dbReference type="ARBA" id="ARBA00023065"/>
    </source>
</evidence>
<dbReference type="InterPro" id="IPR045863">
    <property type="entry name" value="CorA_TM1_TM2"/>
</dbReference>
<keyword evidence="5" id="KW-0997">Cell inner membrane</keyword>
<keyword evidence="3" id="KW-0813">Transport</keyword>
<dbReference type="InterPro" id="IPR045861">
    <property type="entry name" value="CorA_cytoplasmic_dom"/>
</dbReference>
<evidence type="ECO:0000313" key="13">
    <source>
        <dbReference type="Proteomes" id="UP001595796"/>
    </source>
</evidence>
<organism evidence="12 13">
    <name type="scientific">Flaviflagellibacter deserti</name>
    <dbReference type="NCBI Taxonomy" id="2267266"/>
    <lineage>
        <taxon>Bacteria</taxon>
        <taxon>Pseudomonadati</taxon>
        <taxon>Pseudomonadota</taxon>
        <taxon>Alphaproteobacteria</taxon>
        <taxon>Hyphomicrobiales</taxon>
        <taxon>Flaviflagellibacter</taxon>
    </lineage>
</organism>
<evidence type="ECO:0000256" key="11">
    <source>
        <dbReference type="SAM" id="Phobius"/>
    </source>
</evidence>
<dbReference type="InterPro" id="IPR002523">
    <property type="entry name" value="MgTranspt_CorA/ZnTranspt_ZntB"/>
</dbReference>
<evidence type="ECO:0000256" key="1">
    <source>
        <dbReference type="ARBA" id="ARBA00004651"/>
    </source>
</evidence>
<dbReference type="RefSeq" id="WP_379771671.1">
    <property type="nucleotide sequence ID" value="NZ_JBHSJF010000008.1"/>
</dbReference>
<keyword evidence="6 11" id="KW-0812">Transmembrane</keyword>
<comment type="similarity">
    <text evidence="2">Belongs to the CorA metal ion transporter (MIT) (TC 1.A.35) family.</text>
</comment>
<keyword evidence="4" id="KW-1003">Cell membrane</keyword>
<comment type="subcellular location">
    <subcellularLocation>
        <location evidence="1">Cell membrane</location>
        <topology evidence="1">Multi-pass membrane protein</topology>
    </subcellularLocation>
</comment>
<evidence type="ECO:0000256" key="10">
    <source>
        <dbReference type="ARBA" id="ARBA00023136"/>
    </source>
</evidence>
<dbReference type="SUPFAM" id="SSF143865">
    <property type="entry name" value="CorA soluble domain-like"/>
    <property type="match status" value="1"/>
</dbReference>
<keyword evidence="8 11" id="KW-1133">Transmembrane helix</keyword>
<keyword evidence="10 11" id="KW-0472">Membrane</keyword>
<dbReference type="PANTHER" id="PTHR46494:SF3">
    <property type="entry name" value="ZINC TRANSPORT PROTEIN ZNTB"/>
    <property type="match status" value="1"/>
</dbReference>
<evidence type="ECO:0000256" key="6">
    <source>
        <dbReference type="ARBA" id="ARBA00022692"/>
    </source>
</evidence>
<evidence type="ECO:0000256" key="2">
    <source>
        <dbReference type="ARBA" id="ARBA00009765"/>
    </source>
</evidence>
<evidence type="ECO:0000256" key="8">
    <source>
        <dbReference type="ARBA" id="ARBA00022989"/>
    </source>
</evidence>
<evidence type="ECO:0000256" key="3">
    <source>
        <dbReference type="ARBA" id="ARBA00022448"/>
    </source>
</evidence>
<keyword evidence="13" id="KW-1185">Reference proteome</keyword>
<feature type="transmembrane region" description="Helical" evidence="11">
    <location>
        <begin position="265"/>
        <end position="288"/>
    </location>
</feature>
<evidence type="ECO:0000313" key="12">
    <source>
        <dbReference type="EMBL" id="MFC5069725.1"/>
    </source>
</evidence>
<dbReference type="Pfam" id="PF01544">
    <property type="entry name" value="CorA"/>
    <property type="match status" value="1"/>
</dbReference>